<protein>
    <submittedName>
        <fullName evidence="2">Vacuolar-sorting protein bro-1</fullName>
    </submittedName>
</protein>
<dbReference type="AlphaFoldDB" id="A0A0B0NUU5"/>
<evidence type="ECO:0000313" key="2">
    <source>
        <dbReference type="EMBL" id="KHG15634.1"/>
    </source>
</evidence>
<gene>
    <name evidence="2" type="ORF">F383_22972</name>
</gene>
<evidence type="ECO:0000256" key="1">
    <source>
        <dbReference type="SAM" id="MobiDB-lite"/>
    </source>
</evidence>
<keyword evidence="3" id="KW-1185">Reference proteome</keyword>
<dbReference type="EMBL" id="KN404228">
    <property type="protein sequence ID" value="KHG15634.1"/>
    <property type="molecule type" value="Genomic_DNA"/>
</dbReference>
<feature type="region of interest" description="Disordered" evidence="1">
    <location>
        <begin position="46"/>
        <end position="66"/>
    </location>
</feature>
<accession>A0A0B0NUU5</accession>
<dbReference type="Proteomes" id="UP000032142">
    <property type="component" value="Unassembled WGS sequence"/>
</dbReference>
<name>A0A0B0NUU5_GOSAR</name>
<sequence>MGQRMKSTRPDFLTQADHTTVSLWQALTTTLNNCTRACPCRAQEALRQGTQRGKQGIAQGKPIDPS</sequence>
<evidence type="ECO:0000313" key="3">
    <source>
        <dbReference type="Proteomes" id="UP000032142"/>
    </source>
</evidence>
<proteinExistence type="predicted"/>
<reference evidence="3" key="1">
    <citation type="submission" date="2014-09" db="EMBL/GenBank/DDBJ databases">
        <authorList>
            <person name="Mudge J."/>
            <person name="Ramaraj T."/>
            <person name="Lindquist I.E."/>
            <person name="Bharti A.K."/>
            <person name="Sundararajan A."/>
            <person name="Cameron C.T."/>
            <person name="Woodward J.E."/>
            <person name="May G.D."/>
            <person name="Brubaker C."/>
            <person name="Broadhvest J."/>
            <person name="Wilkins T.A."/>
        </authorList>
    </citation>
    <scope>NUCLEOTIDE SEQUENCE</scope>
    <source>
        <strain evidence="3">cv. AKA8401</strain>
    </source>
</reference>
<organism evidence="2 3">
    <name type="scientific">Gossypium arboreum</name>
    <name type="common">Tree cotton</name>
    <name type="synonym">Gossypium nanking</name>
    <dbReference type="NCBI Taxonomy" id="29729"/>
    <lineage>
        <taxon>Eukaryota</taxon>
        <taxon>Viridiplantae</taxon>
        <taxon>Streptophyta</taxon>
        <taxon>Embryophyta</taxon>
        <taxon>Tracheophyta</taxon>
        <taxon>Spermatophyta</taxon>
        <taxon>Magnoliopsida</taxon>
        <taxon>eudicotyledons</taxon>
        <taxon>Gunneridae</taxon>
        <taxon>Pentapetalae</taxon>
        <taxon>rosids</taxon>
        <taxon>malvids</taxon>
        <taxon>Malvales</taxon>
        <taxon>Malvaceae</taxon>
        <taxon>Malvoideae</taxon>
        <taxon>Gossypium</taxon>
    </lineage>
</organism>